<keyword evidence="2" id="KW-0472">Membrane</keyword>
<evidence type="ECO:0008006" key="5">
    <source>
        <dbReference type="Google" id="ProtNLM"/>
    </source>
</evidence>
<keyword evidence="2" id="KW-1133">Transmembrane helix</keyword>
<dbReference type="InterPro" id="IPR006461">
    <property type="entry name" value="PLAC_motif_containing"/>
</dbReference>
<dbReference type="PANTHER" id="PTHR15907">
    <property type="entry name" value="DUF614 FAMILY PROTEIN-RELATED"/>
    <property type="match status" value="1"/>
</dbReference>
<evidence type="ECO:0000256" key="2">
    <source>
        <dbReference type="SAM" id="Phobius"/>
    </source>
</evidence>
<keyword evidence="4" id="KW-1185">Reference proteome</keyword>
<evidence type="ECO:0000313" key="3">
    <source>
        <dbReference type="EMBL" id="KAK7246614.1"/>
    </source>
</evidence>
<dbReference type="NCBIfam" id="TIGR01571">
    <property type="entry name" value="A_thal_Cys_rich"/>
    <property type="match status" value="1"/>
</dbReference>
<dbReference type="Proteomes" id="UP001372338">
    <property type="component" value="Unassembled WGS sequence"/>
</dbReference>
<feature type="compositionally biased region" description="Acidic residues" evidence="1">
    <location>
        <begin position="14"/>
        <end position="26"/>
    </location>
</feature>
<comment type="caution">
    <text evidence="3">The sequence shown here is derived from an EMBL/GenBank/DDBJ whole genome shotgun (WGS) entry which is preliminary data.</text>
</comment>
<keyword evidence="2" id="KW-0812">Transmembrane</keyword>
<dbReference type="EMBL" id="JAYWIO010000008">
    <property type="protein sequence ID" value="KAK7246614.1"/>
    <property type="molecule type" value="Genomic_DNA"/>
</dbReference>
<reference evidence="3 4" key="1">
    <citation type="submission" date="2024-01" db="EMBL/GenBank/DDBJ databases">
        <title>The genomes of 5 underutilized Papilionoideae crops provide insights into root nodulation and disease resistanc.</title>
        <authorList>
            <person name="Yuan L."/>
        </authorList>
    </citation>
    <scope>NUCLEOTIDE SEQUENCE [LARGE SCALE GENOMIC DNA]</scope>
    <source>
        <strain evidence="3">ZHUSHIDOU_FW_LH</strain>
        <tissue evidence="3">Leaf</tissue>
    </source>
</reference>
<feature type="compositionally biased region" description="Basic and acidic residues" evidence="1">
    <location>
        <begin position="1"/>
        <end position="13"/>
    </location>
</feature>
<sequence>MGDLEKQEKRVVEEEKEEEEEDDGEEERLLGGMAVLDFDMLCSSVAMQTAHGGAIWGKKKKLVVGVGGNDEEEEEDDEHQQGGGGVLRMWEGELLDCFDDRSIAFQSACCPCYRFGKNMKRAGFGSCYVQAVFYFLLAIGAFLNFIAFTVTRRRHFLYLAVAFTITIGAYVGFFRTRMRKKFNIKGSDSSLDDCAYHFVCPCCSLCQESRTLEMNNVQDGTWHGRGDTICIGGFGDGSKAQFELSPPPVVSIKSSDESCMEKSIDVSDNLESSLIILKKLELLEVNDVGDGNNFCLWAKPTKFWFWMPKTHAHVPLGNNVI</sequence>
<name>A0AAN9HRK2_CROPI</name>
<accession>A0AAN9HRK2</accession>
<dbReference type="AlphaFoldDB" id="A0AAN9HRK2"/>
<feature type="transmembrane region" description="Helical" evidence="2">
    <location>
        <begin position="127"/>
        <end position="150"/>
    </location>
</feature>
<proteinExistence type="predicted"/>
<gene>
    <name evidence="3" type="ORF">RIF29_41484</name>
</gene>
<dbReference type="Pfam" id="PF04749">
    <property type="entry name" value="PLAC8"/>
    <property type="match status" value="1"/>
</dbReference>
<evidence type="ECO:0000256" key="1">
    <source>
        <dbReference type="SAM" id="MobiDB-lite"/>
    </source>
</evidence>
<organism evidence="3 4">
    <name type="scientific">Crotalaria pallida</name>
    <name type="common">Smooth rattlebox</name>
    <name type="synonym">Crotalaria striata</name>
    <dbReference type="NCBI Taxonomy" id="3830"/>
    <lineage>
        <taxon>Eukaryota</taxon>
        <taxon>Viridiplantae</taxon>
        <taxon>Streptophyta</taxon>
        <taxon>Embryophyta</taxon>
        <taxon>Tracheophyta</taxon>
        <taxon>Spermatophyta</taxon>
        <taxon>Magnoliopsida</taxon>
        <taxon>eudicotyledons</taxon>
        <taxon>Gunneridae</taxon>
        <taxon>Pentapetalae</taxon>
        <taxon>rosids</taxon>
        <taxon>fabids</taxon>
        <taxon>Fabales</taxon>
        <taxon>Fabaceae</taxon>
        <taxon>Papilionoideae</taxon>
        <taxon>50 kb inversion clade</taxon>
        <taxon>genistoids sensu lato</taxon>
        <taxon>core genistoids</taxon>
        <taxon>Crotalarieae</taxon>
        <taxon>Crotalaria</taxon>
    </lineage>
</organism>
<protein>
    <recommendedName>
        <fullName evidence="5">PLAC8 family protein</fullName>
    </recommendedName>
</protein>
<feature type="region of interest" description="Disordered" evidence="1">
    <location>
        <begin position="1"/>
        <end position="28"/>
    </location>
</feature>
<evidence type="ECO:0000313" key="4">
    <source>
        <dbReference type="Proteomes" id="UP001372338"/>
    </source>
</evidence>
<feature type="transmembrane region" description="Helical" evidence="2">
    <location>
        <begin position="156"/>
        <end position="174"/>
    </location>
</feature>